<evidence type="ECO:0000256" key="2">
    <source>
        <dbReference type="ARBA" id="ARBA00022801"/>
    </source>
</evidence>
<dbReference type="OrthoDB" id="148966at2"/>
<evidence type="ECO:0000256" key="3">
    <source>
        <dbReference type="ARBA" id="ARBA00022842"/>
    </source>
</evidence>
<dbReference type="SFLD" id="SFLDG01129">
    <property type="entry name" value="C1.5:_HAD__Beta-PGM__Phosphata"/>
    <property type="match status" value="1"/>
</dbReference>
<dbReference type="SFLD" id="SFLDS00003">
    <property type="entry name" value="Haloacid_Dehalogenase"/>
    <property type="match status" value="1"/>
</dbReference>
<evidence type="ECO:0008006" key="6">
    <source>
        <dbReference type="Google" id="ProtNLM"/>
    </source>
</evidence>
<dbReference type="Pfam" id="PF00702">
    <property type="entry name" value="Hydrolase"/>
    <property type="match status" value="1"/>
</dbReference>
<dbReference type="PANTHER" id="PTHR46470">
    <property type="entry name" value="N-ACYLNEURAMINATE-9-PHOSPHATASE"/>
    <property type="match status" value="1"/>
</dbReference>
<proteinExistence type="predicted"/>
<evidence type="ECO:0000313" key="5">
    <source>
        <dbReference type="Proteomes" id="UP000182063"/>
    </source>
</evidence>
<dbReference type="EMBL" id="CP018221">
    <property type="protein sequence ID" value="API58420.1"/>
    <property type="molecule type" value="Genomic_DNA"/>
</dbReference>
<sequence length="240" mass="26283">MTAPVASVVVLDLDDTLYLERDYVRSGFKSVEQWLALERAAAGFSDTCWRLFEGGHRGDIFDQGLLELGLDSRAELVAQLVTVYREHHPDIALQPDARRFLEASRPGQAIALLTDGHLVSQQRKIEALGIAAYGVNPLVITGLWGRDYWKPHRRGFETIMAEYGLPPSAFTYVGDNPAKDFTAPSAMGWRTVQITRPGGVHNAVGPGVPDLVISSLDELPTEWPCGPMEDTTQRTAAGAP</sequence>
<evidence type="ECO:0000256" key="1">
    <source>
        <dbReference type="ARBA" id="ARBA00022723"/>
    </source>
</evidence>
<gene>
    <name evidence="4" type="ORF">BSL82_03150</name>
</gene>
<keyword evidence="5" id="KW-1185">Reference proteome</keyword>
<evidence type="ECO:0000313" key="4">
    <source>
        <dbReference type="EMBL" id="API58420.1"/>
    </source>
</evidence>
<dbReference type="AlphaFoldDB" id="A0A1L3ZS35"/>
<dbReference type="SUPFAM" id="SSF56784">
    <property type="entry name" value="HAD-like"/>
    <property type="match status" value="1"/>
</dbReference>
<dbReference type="InterPro" id="IPR036412">
    <property type="entry name" value="HAD-like_sf"/>
</dbReference>
<keyword evidence="3" id="KW-0460">Magnesium</keyword>
<dbReference type="RefSeq" id="WP_072595993.1">
    <property type="nucleotide sequence ID" value="NZ_CP018221.1"/>
</dbReference>
<accession>A0A1L3ZS35</accession>
<organism evidence="4 5">
    <name type="scientific">Tardibacter chloracetimidivorans</name>
    <dbReference type="NCBI Taxonomy" id="1921510"/>
    <lineage>
        <taxon>Bacteria</taxon>
        <taxon>Pseudomonadati</taxon>
        <taxon>Pseudomonadota</taxon>
        <taxon>Alphaproteobacteria</taxon>
        <taxon>Sphingomonadales</taxon>
        <taxon>Sphingomonadaceae</taxon>
        <taxon>Tardibacter</taxon>
    </lineage>
</organism>
<dbReference type="GO" id="GO:0016791">
    <property type="term" value="F:phosphatase activity"/>
    <property type="evidence" value="ECO:0007669"/>
    <property type="project" value="TreeGrafter"/>
</dbReference>
<dbReference type="Proteomes" id="UP000182063">
    <property type="component" value="Chromosome"/>
</dbReference>
<dbReference type="PANTHER" id="PTHR46470:SF2">
    <property type="entry name" value="GLYCERALDEHYDE 3-PHOSPHATE PHOSPHATASE"/>
    <property type="match status" value="1"/>
</dbReference>
<dbReference type="InterPro" id="IPR023214">
    <property type="entry name" value="HAD_sf"/>
</dbReference>
<name>A0A1L3ZS35_9SPHN</name>
<reference evidence="5" key="1">
    <citation type="submission" date="2016-11" db="EMBL/GenBank/DDBJ databases">
        <title>Complete Genome Sequence of alachlor-degrading Sphingomonas sp. strain JJ-A5.</title>
        <authorList>
            <person name="Lee H."/>
            <person name="Ka J.-O."/>
        </authorList>
    </citation>
    <scope>NUCLEOTIDE SEQUENCE [LARGE SCALE GENOMIC DNA]</scope>
    <source>
        <strain evidence="5">JJ-A5</strain>
    </source>
</reference>
<dbReference type="InterPro" id="IPR051400">
    <property type="entry name" value="HAD-like_hydrolase"/>
</dbReference>
<keyword evidence="1" id="KW-0479">Metal-binding</keyword>
<protein>
    <recommendedName>
        <fullName evidence="6">Hydrolase</fullName>
    </recommendedName>
</protein>
<dbReference type="GO" id="GO:0046872">
    <property type="term" value="F:metal ion binding"/>
    <property type="evidence" value="ECO:0007669"/>
    <property type="project" value="UniProtKB-KW"/>
</dbReference>
<dbReference type="STRING" id="1921510.BSL82_03150"/>
<dbReference type="Gene3D" id="3.40.50.1000">
    <property type="entry name" value="HAD superfamily/HAD-like"/>
    <property type="match status" value="1"/>
</dbReference>
<keyword evidence="2" id="KW-0378">Hydrolase</keyword>
<dbReference type="KEGG" id="sphj:BSL82_03150"/>
<dbReference type="Gene3D" id="1.10.150.520">
    <property type="match status" value="1"/>
</dbReference>